<feature type="compositionally biased region" description="Low complexity" evidence="1">
    <location>
        <begin position="70"/>
        <end position="79"/>
    </location>
</feature>
<evidence type="ECO:0000313" key="4">
    <source>
        <dbReference type="Proteomes" id="UP001610335"/>
    </source>
</evidence>
<feature type="domain" description="Myb-like DNA-binding" evidence="2">
    <location>
        <begin position="8"/>
        <end position="54"/>
    </location>
</feature>
<feature type="compositionally biased region" description="Low complexity" evidence="1">
    <location>
        <begin position="87"/>
        <end position="103"/>
    </location>
</feature>
<keyword evidence="4" id="KW-1185">Reference proteome</keyword>
<dbReference type="Pfam" id="PF22980">
    <property type="entry name" value="Myb_DNA-bind_8"/>
    <property type="match status" value="1"/>
</dbReference>
<dbReference type="EMBL" id="JBFXLS010000017">
    <property type="protein sequence ID" value="KAL2829258.1"/>
    <property type="molecule type" value="Genomic_DNA"/>
</dbReference>
<dbReference type="InterPro" id="IPR054505">
    <property type="entry name" value="Myb_DNA-bind_8"/>
</dbReference>
<accession>A0ABR4IR22</accession>
<feature type="compositionally biased region" description="Basic residues" evidence="1">
    <location>
        <begin position="118"/>
        <end position="127"/>
    </location>
</feature>
<reference evidence="3 4" key="1">
    <citation type="submission" date="2024-07" db="EMBL/GenBank/DDBJ databases">
        <title>Section-level genome sequencing and comparative genomics of Aspergillus sections Usti and Cavernicolus.</title>
        <authorList>
            <consortium name="Lawrence Berkeley National Laboratory"/>
            <person name="Nybo J.L."/>
            <person name="Vesth T.C."/>
            <person name="Theobald S."/>
            <person name="Frisvad J.C."/>
            <person name="Larsen T.O."/>
            <person name="Kjaerboelling I."/>
            <person name="Rothschild-Mancinelli K."/>
            <person name="Lyhne E.K."/>
            <person name="Kogle M.E."/>
            <person name="Barry K."/>
            <person name="Clum A."/>
            <person name="Na H."/>
            <person name="Ledsgaard L."/>
            <person name="Lin J."/>
            <person name="Lipzen A."/>
            <person name="Kuo A."/>
            <person name="Riley R."/>
            <person name="Mondo S."/>
            <person name="LaButti K."/>
            <person name="Haridas S."/>
            <person name="Pangalinan J."/>
            <person name="Salamov A.A."/>
            <person name="Simmons B.A."/>
            <person name="Magnuson J.K."/>
            <person name="Chen J."/>
            <person name="Drula E."/>
            <person name="Henrissat B."/>
            <person name="Wiebenga A."/>
            <person name="Lubbers R.J."/>
            <person name="Gomes A.C."/>
            <person name="Makela M.R."/>
            <person name="Stajich J."/>
            <person name="Grigoriev I.V."/>
            <person name="Mortensen U.H."/>
            <person name="De vries R.P."/>
            <person name="Baker S.E."/>
            <person name="Andersen M.R."/>
        </authorList>
    </citation>
    <scope>NUCLEOTIDE SEQUENCE [LARGE SCALE GENOMIC DNA]</scope>
    <source>
        <strain evidence="3 4">CBS 600.67</strain>
    </source>
</reference>
<dbReference type="Proteomes" id="UP001610335">
    <property type="component" value="Unassembled WGS sequence"/>
</dbReference>
<evidence type="ECO:0000256" key="1">
    <source>
        <dbReference type="SAM" id="MobiDB-lite"/>
    </source>
</evidence>
<gene>
    <name evidence="3" type="ORF">BDW59DRAFT_159249</name>
</gene>
<feature type="region of interest" description="Disordered" evidence="1">
    <location>
        <begin position="61"/>
        <end position="147"/>
    </location>
</feature>
<evidence type="ECO:0000259" key="2">
    <source>
        <dbReference type="Pfam" id="PF22980"/>
    </source>
</evidence>
<evidence type="ECO:0000313" key="3">
    <source>
        <dbReference type="EMBL" id="KAL2829258.1"/>
    </source>
</evidence>
<name>A0ABR4IR22_9EURO</name>
<protein>
    <recommendedName>
        <fullName evidence="2">Myb-like DNA-binding domain-containing protein</fullName>
    </recommendedName>
</protein>
<proteinExistence type="predicted"/>
<organism evidence="3 4">
    <name type="scientific">Aspergillus cavernicola</name>
    <dbReference type="NCBI Taxonomy" id="176166"/>
    <lineage>
        <taxon>Eukaryota</taxon>
        <taxon>Fungi</taxon>
        <taxon>Dikarya</taxon>
        <taxon>Ascomycota</taxon>
        <taxon>Pezizomycotina</taxon>
        <taxon>Eurotiomycetes</taxon>
        <taxon>Eurotiomycetidae</taxon>
        <taxon>Eurotiales</taxon>
        <taxon>Aspergillaceae</taxon>
        <taxon>Aspergillus</taxon>
        <taxon>Aspergillus subgen. Nidulantes</taxon>
    </lineage>
</organism>
<sequence length="147" mass="14961">MPGNTLPDPSLMFLYLCIINSDFSKINFAAVGAATGLKPSAASMRWYRLKKVLETGIVDGKNAEAAVGTPGAEGLPAADGEGEGEDAGASITPSGTSSATPSPQKKRKVNNKAATKGAGKKGKGKGRVKTEGMDGDMEGFGDDDVLA</sequence>
<comment type="caution">
    <text evidence="3">The sequence shown here is derived from an EMBL/GenBank/DDBJ whole genome shotgun (WGS) entry which is preliminary data.</text>
</comment>
<feature type="compositionally biased region" description="Acidic residues" evidence="1">
    <location>
        <begin position="133"/>
        <end position="147"/>
    </location>
</feature>